<feature type="region of interest" description="Disordered" evidence="1">
    <location>
        <begin position="274"/>
        <end position="297"/>
    </location>
</feature>
<dbReference type="SUPFAM" id="SSF53474">
    <property type="entry name" value="alpha/beta-Hydrolases"/>
    <property type="match status" value="1"/>
</dbReference>
<dbReference type="InterPro" id="IPR002921">
    <property type="entry name" value="Fungal_lipase-type"/>
</dbReference>
<sequence>MLNPTLIKSLCQMSALVYKPNSFFVENYCKKPLPKGCECLADVNTQPQFIESKIDCQVYVSVFNKNSILCAFRGTENLRDWLTDANMVRVRMDLTGLEGDERPLAHWGILRQFRSVEDKITGYIEEKLKNDTNQEIKNIVYTGHSLGGGLATIALMNYSHKYPQLKHMCVTFGAPRVGNNEFKNMFNERCCFTKRYVNYFDPVPSLPFSLRYSHTCPSEHINVNIIDHVETNVSRFFWVLWYKIKHWVGFSYNPVDDHSITGYYDRLCELLSGEDEEEEKESVSVENVVLQEESKPE</sequence>
<dbReference type="InterPro" id="IPR051218">
    <property type="entry name" value="Sec_MonoDiacylglyc_Lipase"/>
</dbReference>
<dbReference type="Pfam" id="PF01764">
    <property type="entry name" value="Lipase_3"/>
    <property type="match status" value="1"/>
</dbReference>
<dbReference type="CDD" id="cd00519">
    <property type="entry name" value="Lipase_3"/>
    <property type="match status" value="1"/>
</dbReference>
<evidence type="ECO:0000256" key="1">
    <source>
        <dbReference type="SAM" id="MobiDB-lite"/>
    </source>
</evidence>
<evidence type="ECO:0000313" key="3">
    <source>
        <dbReference type="EMBL" id="QHS98547.1"/>
    </source>
</evidence>
<dbReference type="Gene3D" id="3.40.50.1820">
    <property type="entry name" value="alpha/beta hydrolase"/>
    <property type="match status" value="1"/>
</dbReference>
<dbReference type="AlphaFoldDB" id="A0A6C0C1P9"/>
<reference evidence="3" key="1">
    <citation type="journal article" date="2020" name="Nature">
        <title>Giant virus diversity and host interactions through global metagenomics.</title>
        <authorList>
            <person name="Schulz F."/>
            <person name="Roux S."/>
            <person name="Paez-Espino D."/>
            <person name="Jungbluth S."/>
            <person name="Walsh D.A."/>
            <person name="Denef V.J."/>
            <person name="McMahon K.D."/>
            <person name="Konstantinidis K.T."/>
            <person name="Eloe-Fadrosh E.A."/>
            <person name="Kyrpides N.C."/>
            <person name="Woyke T."/>
        </authorList>
    </citation>
    <scope>NUCLEOTIDE SEQUENCE</scope>
    <source>
        <strain evidence="3">GVMAG-M-3300020185-18</strain>
    </source>
</reference>
<feature type="domain" description="Fungal lipase-type" evidence="2">
    <location>
        <begin position="71"/>
        <end position="208"/>
    </location>
</feature>
<dbReference type="PANTHER" id="PTHR45856:SF24">
    <property type="entry name" value="FUNGAL LIPASE-LIKE DOMAIN-CONTAINING PROTEIN"/>
    <property type="match status" value="1"/>
</dbReference>
<dbReference type="GO" id="GO:0006629">
    <property type="term" value="P:lipid metabolic process"/>
    <property type="evidence" value="ECO:0007669"/>
    <property type="project" value="InterPro"/>
</dbReference>
<dbReference type="InterPro" id="IPR029058">
    <property type="entry name" value="AB_hydrolase_fold"/>
</dbReference>
<dbReference type="EMBL" id="MN739318">
    <property type="protein sequence ID" value="QHS98547.1"/>
    <property type="molecule type" value="Genomic_DNA"/>
</dbReference>
<dbReference type="PANTHER" id="PTHR45856">
    <property type="entry name" value="ALPHA/BETA-HYDROLASES SUPERFAMILY PROTEIN"/>
    <property type="match status" value="1"/>
</dbReference>
<name>A0A6C0C1P9_9ZZZZ</name>
<protein>
    <recommendedName>
        <fullName evidence="2">Fungal lipase-type domain-containing protein</fullName>
    </recommendedName>
</protein>
<organism evidence="3">
    <name type="scientific">viral metagenome</name>
    <dbReference type="NCBI Taxonomy" id="1070528"/>
    <lineage>
        <taxon>unclassified sequences</taxon>
        <taxon>metagenomes</taxon>
        <taxon>organismal metagenomes</taxon>
    </lineage>
</organism>
<proteinExistence type="predicted"/>
<evidence type="ECO:0000259" key="2">
    <source>
        <dbReference type="Pfam" id="PF01764"/>
    </source>
</evidence>
<accession>A0A6C0C1P9</accession>